<reference evidence="12" key="1">
    <citation type="journal article" date="2019" name="Int. J. Syst. Evol. Microbiol.">
        <title>The Global Catalogue of Microorganisms (GCM) 10K type strain sequencing project: providing services to taxonomists for standard genome sequencing and annotation.</title>
        <authorList>
            <consortium name="The Broad Institute Genomics Platform"/>
            <consortium name="The Broad Institute Genome Sequencing Center for Infectious Disease"/>
            <person name="Wu L."/>
            <person name="Ma J."/>
        </authorList>
    </citation>
    <scope>NUCLEOTIDE SEQUENCE [LARGE SCALE GENOMIC DNA]</scope>
    <source>
        <strain evidence="12">JCM 16014</strain>
    </source>
</reference>
<feature type="binding site" evidence="7">
    <location>
        <position position="33"/>
    </location>
    <ligand>
        <name>ADP</name>
        <dbReference type="ChEBI" id="CHEBI:456216"/>
    </ligand>
</feature>
<feature type="domain" description="Carbohydrate kinase FGGY C-terminal" evidence="10">
    <location>
        <begin position="284"/>
        <end position="473"/>
    </location>
</feature>
<comment type="similarity">
    <text evidence="1 7 8">Belongs to the FGGY kinase family.</text>
</comment>
<feature type="binding site" evidence="7">
    <location>
        <position position="434"/>
    </location>
    <ligand>
        <name>ATP</name>
        <dbReference type="ChEBI" id="CHEBI:30616"/>
    </ligand>
</feature>
<feature type="binding site" evidence="7">
    <location>
        <position position="103"/>
    </location>
    <ligand>
        <name>glycerol</name>
        <dbReference type="ChEBI" id="CHEBI:17754"/>
    </ligand>
</feature>
<evidence type="ECO:0000256" key="7">
    <source>
        <dbReference type="HAMAP-Rule" id="MF_00186"/>
    </source>
</evidence>
<dbReference type="Pfam" id="PF00370">
    <property type="entry name" value="FGGY_N"/>
    <property type="match status" value="1"/>
</dbReference>
<protein>
    <recommendedName>
        <fullName evidence="7">Glycerol kinase</fullName>
        <ecNumber evidence="7">2.7.1.30</ecNumber>
    </recommendedName>
    <alternativeName>
        <fullName evidence="7">ATP:glycerol 3-phosphotransferase</fullName>
    </alternativeName>
    <alternativeName>
        <fullName evidence="7">Glycerokinase</fullName>
        <shortName evidence="7">GK</shortName>
    </alternativeName>
</protein>
<feature type="binding site" evidence="7">
    <location>
        <position position="333"/>
    </location>
    <ligand>
        <name>ADP</name>
        <dbReference type="ChEBI" id="CHEBI:456216"/>
    </ligand>
</feature>
<dbReference type="HAMAP" id="MF_00186">
    <property type="entry name" value="Glycerol_kin"/>
    <property type="match status" value="1"/>
</dbReference>
<dbReference type="NCBIfam" id="NF000756">
    <property type="entry name" value="PRK00047.1"/>
    <property type="match status" value="1"/>
</dbReference>
<feature type="binding site" evidence="7">
    <location>
        <position position="34"/>
    </location>
    <ligand>
        <name>ATP</name>
        <dbReference type="ChEBI" id="CHEBI:30616"/>
    </ligand>
</feature>
<feature type="binding site" evidence="7">
    <location>
        <position position="37"/>
    </location>
    <ligand>
        <name>ADP</name>
        <dbReference type="ChEBI" id="CHEBI:456216"/>
    </ligand>
</feature>
<keyword evidence="2 7" id="KW-0808">Transferase</keyword>
<feature type="binding site" evidence="7">
    <location>
        <position position="268"/>
    </location>
    <ligand>
        <name>glycerol</name>
        <dbReference type="ChEBI" id="CHEBI:17754"/>
    </ligand>
</feature>
<evidence type="ECO:0000256" key="6">
    <source>
        <dbReference type="ARBA" id="ARBA00022840"/>
    </source>
</evidence>
<evidence type="ECO:0000259" key="10">
    <source>
        <dbReference type="Pfam" id="PF02782"/>
    </source>
</evidence>
<feature type="binding site" evidence="7">
    <location>
        <position position="35"/>
    </location>
    <ligand>
        <name>ATP</name>
        <dbReference type="ChEBI" id="CHEBI:30616"/>
    </ligand>
</feature>
<dbReference type="PANTHER" id="PTHR10196">
    <property type="entry name" value="SUGAR KINASE"/>
    <property type="match status" value="1"/>
</dbReference>
<evidence type="ECO:0000256" key="3">
    <source>
        <dbReference type="ARBA" id="ARBA00022741"/>
    </source>
</evidence>
<dbReference type="PANTHER" id="PTHR10196:SF69">
    <property type="entry name" value="GLYCEROL KINASE"/>
    <property type="match status" value="1"/>
</dbReference>
<feature type="binding site" evidence="7">
    <location>
        <position position="157"/>
    </location>
    <ligand>
        <name>sn-glycerol 3-phosphate</name>
        <dbReference type="ChEBI" id="CHEBI:57597"/>
    </ligand>
</feature>
<feature type="binding site" evidence="7">
    <location>
        <position position="33"/>
    </location>
    <ligand>
        <name>sn-glycerol 3-phosphate</name>
        <dbReference type="ChEBI" id="CHEBI:57597"/>
    </ligand>
</feature>
<name>A0ABP5GD46_9ACTN</name>
<keyword evidence="3 7" id="KW-0547">Nucleotide-binding</keyword>
<accession>A0ABP5GD46</accession>
<dbReference type="InterPro" id="IPR000577">
    <property type="entry name" value="Carb_kinase_FGGY"/>
</dbReference>
<dbReference type="Gene3D" id="3.30.420.40">
    <property type="match status" value="2"/>
</dbReference>
<sequence>MRHCGGAACGTMWAVTTSAAGVAGHIAAIDQGTTSSRCIVFDASGRPVAMAQREHRQIFPAPGWVEHDAAEIWRGVQHVVGEALGLAGLAPEHLAAVGITNQRETVVAWDRRTGQPLHNAIVWQDTRTDAACRALAADSPLGADRFRAKTGLPLATYFSGSKMAWLLANVDGLRAGAEAGDVIFGTMDSWLVWNLTGGPDGGVHVTDVTNASRTQLVDLATLAWDSELLEAFGVPERALPRIVSNSEIYGTARGVLAGVRVAGSLGDQQAALFGQACYVPGQAKSTYGTGTFLLMNTGETPVPSRHGLLTTVGYQVGDTPAVYALEGSVAVTGALIQWLRDSLGLIRDVSEVEALAASVPDNGGAYIVPAFSGLFAPHWRPDARGVITGLTAYVTKAHLVRAALEATAWQTREVVDAMRADAGLELTALKVDGGMTANALLLQLLADRLPAPVVRPAVSETTALGAAYAAGLAVGFWPGLEALAAQWAADAEFEPALDDGTREREHGMWLKAVERTLGWAE</sequence>
<feature type="binding site" evidence="7">
    <location>
        <position position="434"/>
    </location>
    <ligand>
        <name>ADP</name>
        <dbReference type="ChEBI" id="CHEBI:456216"/>
    </ligand>
</feature>
<comment type="function">
    <text evidence="7">Key enzyme in the regulation of glycerol uptake and metabolism. Catalyzes the phosphorylation of glycerol to yield sn-glycerol 3-phosphate.</text>
</comment>
<evidence type="ECO:0000256" key="8">
    <source>
        <dbReference type="RuleBase" id="RU003733"/>
    </source>
</evidence>
<feature type="binding site" evidence="7">
    <location>
        <position position="438"/>
    </location>
    <ligand>
        <name>ADP</name>
        <dbReference type="ChEBI" id="CHEBI:456216"/>
    </ligand>
</feature>
<evidence type="ECO:0000256" key="2">
    <source>
        <dbReference type="ARBA" id="ARBA00022679"/>
    </source>
</evidence>
<comment type="catalytic activity">
    <reaction evidence="7">
        <text>glycerol + ATP = sn-glycerol 3-phosphate + ADP + H(+)</text>
        <dbReference type="Rhea" id="RHEA:21644"/>
        <dbReference type="ChEBI" id="CHEBI:15378"/>
        <dbReference type="ChEBI" id="CHEBI:17754"/>
        <dbReference type="ChEBI" id="CHEBI:30616"/>
        <dbReference type="ChEBI" id="CHEBI:57597"/>
        <dbReference type="ChEBI" id="CHEBI:456216"/>
        <dbReference type="EC" id="2.7.1.30"/>
    </reaction>
</comment>
<keyword evidence="12" id="KW-1185">Reference proteome</keyword>
<feature type="binding site" evidence="7">
    <location>
        <position position="289"/>
    </location>
    <ligand>
        <name>ADP</name>
        <dbReference type="ChEBI" id="CHEBI:456216"/>
    </ligand>
</feature>
<evidence type="ECO:0000313" key="11">
    <source>
        <dbReference type="EMBL" id="GAA2044281.1"/>
    </source>
</evidence>
<dbReference type="CDD" id="cd07769">
    <property type="entry name" value="ASKHA_NBD_FGGY_GK"/>
    <property type="match status" value="1"/>
</dbReference>
<dbReference type="PIRSF" id="PIRSF000538">
    <property type="entry name" value="GlpK"/>
    <property type="match status" value="1"/>
</dbReference>
<comment type="pathway">
    <text evidence="7">Polyol metabolism; glycerol degradation via glycerol kinase pathway; sn-glycerol 3-phosphate from glycerol: step 1/1.</text>
</comment>
<evidence type="ECO:0000313" key="12">
    <source>
        <dbReference type="Proteomes" id="UP001500751"/>
    </source>
</evidence>
<dbReference type="InterPro" id="IPR018484">
    <property type="entry name" value="FGGY_N"/>
</dbReference>
<keyword evidence="4 7" id="KW-0418">Kinase</keyword>
<feature type="binding site" evidence="7">
    <location>
        <position position="267"/>
    </location>
    <ligand>
        <name>glycerol</name>
        <dbReference type="ChEBI" id="CHEBI:17754"/>
    </ligand>
</feature>
<gene>
    <name evidence="7 11" type="primary">glpK</name>
    <name evidence="11" type="ORF">GCM10009839_54800</name>
</gene>
<feature type="binding site" evidence="7">
    <location>
        <position position="33"/>
    </location>
    <ligand>
        <name>ATP</name>
        <dbReference type="ChEBI" id="CHEBI:30616"/>
    </ligand>
</feature>
<comment type="caution">
    <text evidence="11">The sequence shown here is derived from an EMBL/GenBank/DDBJ whole genome shotgun (WGS) entry which is preliminary data.</text>
</comment>
<dbReference type="InterPro" id="IPR018483">
    <property type="entry name" value="Carb_kinase_FGGY_CS"/>
</dbReference>
<feature type="binding site" evidence="7">
    <location>
        <position position="104"/>
    </location>
    <ligand>
        <name>sn-glycerol 3-phosphate</name>
        <dbReference type="ChEBI" id="CHEBI:57597"/>
    </ligand>
</feature>
<feature type="binding site" evidence="7">
    <location>
        <position position="157"/>
    </location>
    <ligand>
        <name>glycerol</name>
        <dbReference type="ChEBI" id="CHEBI:17754"/>
    </ligand>
</feature>
<evidence type="ECO:0000256" key="5">
    <source>
        <dbReference type="ARBA" id="ARBA00022798"/>
    </source>
</evidence>
<dbReference type="EC" id="2.7.1.30" evidence="7"/>
<feature type="binding site" evidence="7">
    <location>
        <position position="333"/>
    </location>
    <ligand>
        <name>ATP</name>
        <dbReference type="ChEBI" id="CHEBI:30616"/>
    </ligand>
</feature>
<feature type="binding site" evidence="7">
    <location>
        <position position="104"/>
    </location>
    <ligand>
        <name>glycerol</name>
        <dbReference type="ChEBI" id="CHEBI:17754"/>
    </ligand>
</feature>
<evidence type="ECO:0000256" key="1">
    <source>
        <dbReference type="ARBA" id="ARBA00009156"/>
    </source>
</evidence>
<feature type="domain" description="Carbohydrate kinase FGGY N-terminal" evidence="9">
    <location>
        <begin position="27"/>
        <end position="274"/>
    </location>
</feature>
<dbReference type="Pfam" id="PF02782">
    <property type="entry name" value="FGGY_C"/>
    <property type="match status" value="1"/>
</dbReference>
<feature type="binding site" evidence="7">
    <location>
        <position position="103"/>
    </location>
    <ligand>
        <name>sn-glycerol 3-phosphate</name>
        <dbReference type="ChEBI" id="CHEBI:57597"/>
    </ligand>
</feature>
<proteinExistence type="inferred from homology"/>
<feature type="binding site" evidence="7">
    <location>
        <position position="337"/>
    </location>
    <ligand>
        <name>ATP</name>
        <dbReference type="ChEBI" id="CHEBI:30616"/>
    </ligand>
</feature>
<evidence type="ECO:0000259" key="9">
    <source>
        <dbReference type="Pfam" id="PF00370"/>
    </source>
</evidence>
<dbReference type="NCBIfam" id="TIGR01311">
    <property type="entry name" value="glycerol_kin"/>
    <property type="match status" value="1"/>
</dbReference>
<keyword evidence="5 7" id="KW-0319">Glycerol metabolism</keyword>
<dbReference type="SUPFAM" id="SSF53067">
    <property type="entry name" value="Actin-like ATPase domain"/>
    <property type="match status" value="2"/>
</dbReference>
<dbReference type="GO" id="GO:0016301">
    <property type="term" value="F:kinase activity"/>
    <property type="evidence" value="ECO:0007669"/>
    <property type="project" value="UniProtKB-KW"/>
</dbReference>
<comment type="activity regulation">
    <text evidence="7">Inhibited by fructose 1,6-bisphosphate (FBP).</text>
</comment>
<organism evidence="11 12">
    <name type="scientific">Catenulispora yoronensis</name>
    <dbReference type="NCBI Taxonomy" id="450799"/>
    <lineage>
        <taxon>Bacteria</taxon>
        <taxon>Bacillati</taxon>
        <taxon>Actinomycetota</taxon>
        <taxon>Actinomycetes</taxon>
        <taxon>Catenulisporales</taxon>
        <taxon>Catenulisporaceae</taxon>
        <taxon>Catenulispora</taxon>
    </lineage>
</organism>
<dbReference type="EMBL" id="BAAAQN010000037">
    <property type="protein sequence ID" value="GAA2044281.1"/>
    <property type="molecule type" value="Genomic_DNA"/>
</dbReference>
<dbReference type="PROSITE" id="PS00445">
    <property type="entry name" value="FGGY_KINASES_2"/>
    <property type="match status" value="1"/>
</dbReference>
<dbReference type="Proteomes" id="UP001500751">
    <property type="component" value="Unassembled WGS sequence"/>
</dbReference>
<dbReference type="InterPro" id="IPR018485">
    <property type="entry name" value="FGGY_C"/>
</dbReference>
<dbReference type="InterPro" id="IPR043129">
    <property type="entry name" value="ATPase_NBD"/>
</dbReference>
<dbReference type="InterPro" id="IPR005999">
    <property type="entry name" value="Glycerol_kin"/>
</dbReference>
<feature type="binding site" evidence="7">
    <location>
        <position position="289"/>
    </location>
    <ligand>
        <name>ATP</name>
        <dbReference type="ChEBI" id="CHEBI:30616"/>
    </ligand>
</feature>
<evidence type="ECO:0000256" key="4">
    <source>
        <dbReference type="ARBA" id="ARBA00022777"/>
    </source>
</evidence>
<feature type="binding site" evidence="7">
    <location>
        <position position="267"/>
    </location>
    <ligand>
        <name>sn-glycerol 3-phosphate</name>
        <dbReference type="ChEBI" id="CHEBI:57597"/>
    </ligand>
</feature>
<keyword evidence="6 7" id="KW-0067">ATP-binding</keyword>